<reference evidence="5" key="1">
    <citation type="submission" date="2018-04" db="EMBL/GenBank/DDBJ databases">
        <authorList>
            <person name="Cornet L."/>
        </authorList>
    </citation>
    <scope>NUCLEOTIDE SEQUENCE [LARGE SCALE GENOMIC DNA]</scope>
</reference>
<dbReference type="GO" id="GO:0003841">
    <property type="term" value="F:1-acylglycerol-3-phosphate O-acyltransferase activity"/>
    <property type="evidence" value="ECO:0007669"/>
    <property type="project" value="TreeGrafter"/>
</dbReference>
<name>A0A2W4TW32_9CYAN</name>
<evidence type="ECO:0000313" key="5">
    <source>
        <dbReference type="Proteomes" id="UP000249354"/>
    </source>
</evidence>
<gene>
    <name evidence="4" type="ORF">DCF25_19950</name>
</gene>
<keyword evidence="2 4" id="KW-0012">Acyltransferase</keyword>
<keyword evidence="1 4" id="KW-0808">Transferase</keyword>
<sequence length="229" mass="25508">MIMNSLDMALPADHPCPAVQSRLSPWLAPIMYGIGEKLVLPAYFSHIEITGQDNIPETGPVILAPTHQARWDSLLVGLLGKQAGRYLRFMVTADECLGIQGWFIRRLGGFPVHVRRPSVKTLRHGVQLLQEKEMMVIYPEGNIYKDGIHSLKPGLARIALRAERSRPNLDVKIVPISLEYSEPCPKWRGTAKVAIGKPICVSNYKAGEPKVRSRELTKDLQLALENLAS</sequence>
<evidence type="ECO:0000256" key="2">
    <source>
        <dbReference type="ARBA" id="ARBA00023315"/>
    </source>
</evidence>
<evidence type="ECO:0000259" key="3">
    <source>
        <dbReference type="SMART" id="SM00563"/>
    </source>
</evidence>
<dbReference type="InterPro" id="IPR002123">
    <property type="entry name" value="Plipid/glycerol_acylTrfase"/>
</dbReference>
<dbReference type="Pfam" id="PF01553">
    <property type="entry name" value="Acyltransferase"/>
    <property type="match status" value="1"/>
</dbReference>
<protein>
    <submittedName>
        <fullName evidence="4">1-acyl-sn-glycerol-3-phosphate acyltransferase</fullName>
    </submittedName>
</protein>
<evidence type="ECO:0000256" key="1">
    <source>
        <dbReference type="ARBA" id="ARBA00022679"/>
    </source>
</evidence>
<dbReference type="SUPFAM" id="SSF69593">
    <property type="entry name" value="Glycerol-3-phosphate (1)-acyltransferase"/>
    <property type="match status" value="1"/>
</dbReference>
<comment type="caution">
    <text evidence="4">The sequence shown here is derived from an EMBL/GenBank/DDBJ whole genome shotgun (WGS) entry which is preliminary data.</text>
</comment>
<dbReference type="PANTHER" id="PTHR10434:SF11">
    <property type="entry name" value="1-ACYL-SN-GLYCEROL-3-PHOSPHATE ACYLTRANSFERASE"/>
    <property type="match status" value="1"/>
</dbReference>
<feature type="domain" description="Phospholipid/glycerol acyltransferase" evidence="3">
    <location>
        <begin position="61"/>
        <end position="181"/>
    </location>
</feature>
<dbReference type="EMBL" id="QBMC01000200">
    <property type="protein sequence ID" value="PZO11157.1"/>
    <property type="molecule type" value="Genomic_DNA"/>
</dbReference>
<dbReference type="SMART" id="SM00563">
    <property type="entry name" value="PlsC"/>
    <property type="match status" value="1"/>
</dbReference>
<dbReference type="CDD" id="cd07989">
    <property type="entry name" value="LPLAT_AGPAT-like"/>
    <property type="match status" value="1"/>
</dbReference>
<proteinExistence type="predicted"/>
<organism evidence="4 5">
    <name type="scientific">Leptolyngbya foveolarum</name>
    <dbReference type="NCBI Taxonomy" id="47253"/>
    <lineage>
        <taxon>Bacteria</taxon>
        <taxon>Bacillati</taxon>
        <taxon>Cyanobacteriota</taxon>
        <taxon>Cyanophyceae</taxon>
        <taxon>Leptolyngbyales</taxon>
        <taxon>Leptolyngbyaceae</taxon>
        <taxon>Leptolyngbya group</taxon>
        <taxon>Leptolyngbya</taxon>
    </lineage>
</organism>
<dbReference type="Proteomes" id="UP000249354">
    <property type="component" value="Unassembled WGS sequence"/>
</dbReference>
<dbReference type="AlphaFoldDB" id="A0A2W4TW32"/>
<reference evidence="4 5" key="2">
    <citation type="submission" date="2018-06" db="EMBL/GenBank/DDBJ databases">
        <title>Metagenomic assembly of (sub)arctic Cyanobacteria and their associated microbiome from non-axenic cultures.</title>
        <authorList>
            <person name="Baurain D."/>
        </authorList>
    </citation>
    <scope>NUCLEOTIDE SEQUENCE [LARGE SCALE GENOMIC DNA]</scope>
    <source>
        <strain evidence="4">ULC129bin1</strain>
    </source>
</reference>
<evidence type="ECO:0000313" key="4">
    <source>
        <dbReference type="EMBL" id="PZO11157.1"/>
    </source>
</evidence>
<dbReference type="PANTHER" id="PTHR10434">
    <property type="entry name" value="1-ACYL-SN-GLYCEROL-3-PHOSPHATE ACYLTRANSFERASE"/>
    <property type="match status" value="1"/>
</dbReference>
<dbReference type="GO" id="GO:0006654">
    <property type="term" value="P:phosphatidic acid biosynthetic process"/>
    <property type="evidence" value="ECO:0007669"/>
    <property type="project" value="TreeGrafter"/>
</dbReference>
<accession>A0A2W4TW32</accession>